<evidence type="ECO:0000313" key="5">
    <source>
        <dbReference type="Proteomes" id="UP000257109"/>
    </source>
</evidence>
<organism evidence="4 5">
    <name type="scientific">Mucuna pruriens</name>
    <name type="common">Velvet bean</name>
    <name type="synonym">Dolichos pruriens</name>
    <dbReference type="NCBI Taxonomy" id="157652"/>
    <lineage>
        <taxon>Eukaryota</taxon>
        <taxon>Viridiplantae</taxon>
        <taxon>Streptophyta</taxon>
        <taxon>Embryophyta</taxon>
        <taxon>Tracheophyta</taxon>
        <taxon>Spermatophyta</taxon>
        <taxon>Magnoliopsida</taxon>
        <taxon>eudicotyledons</taxon>
        <taxon>Gunneridae</taxon>
        <taxon>Pentapetalae</taxon>
        <taxon>rosids</taxon>
        <taxon>fabids</taxon>
        <taxon>Fabales</taxon>
        <taxon>Fabaceae</taxon>
        <taxon>Papilionoideae</taxon>
        <taxon>50 kb inversion clade</taxon>
        <taxon>NPAAA clade</taxon>
        <taxon>indigoferoid/millettioid clade</taxon>
        <taxon>Phaseoleae</taxon>
        <taxon>Mucuna</taxon>
    </lineage>
</organism>
<dbReference type="AlphaFoldDB" id="A0A371FXU7"/>
<gene>
    <name evidence="4" type="ORF">CR513_36080</name>
</gene>
<dbReference type="InterPro" id="IPR040265">
    <property type="entry name" value="CHUP1/IPGA1-like"/>
</dbReference>
<feature type="compositionally biased region" description="Low complexity" evidence="3">
    <location>
        <begin position="301"/>
        <end position="311"/>
    </location>
</feature>
<feature type="region of interest" description="Disordered" evidence="3">
    <location>
        <begin position="295"/>
        <end position="392"/>
    </location>
</feature>
<dbReference type="OrthoDB" id="2020598at2759"/>
<dbReference type="EMBL" id="QJKJ01007470">
    <property type="protein sequence ID" value="RDX83050.1"/>
    <property type="molecule type" value="Genomic_DNA"/>
</dbReference>
<evidence type="ECO:0000256" key="2">
    <source>
        <dbReference type="SAM" id="Coils"/>
    </source>
</evidence>
<feature type="compositionally biased region" description="Basic residues" evidence="3">
    <location>
        <begin position="378"/>
        <end position="388"/>
    </location>
</feature>
<name>A0A371FXU7_MUCPR</name>
<keyword evidence="5" id="KW-1185">Reference proteome</keyword>
<comment type="caution">
    <text evidence="4">The sequence shown here is derived from an EMBL/GenBank/DDBJ whole genome shotgun (WGS) entry which is preliminary data.</text>
</comment>
<keyword evidence="1 2" id="KW-0175">Coiled coil</keyword>
<proteinExistence type="predicted"/>
<feature type="region of interest" description="Disordered" evidence="3">
    <location>
        <begin position="404"/>
        <end position="428"/>
    </location>
</feature>
<reference evidence="4" key="1">
    <citation type="submission" date="2018-05" db="EMBL/GenBank/DDBJ databases">
        <title>Draft genome of Mucuna pruriens seed.</title>
        <authorList>
            <person name="Nnadi N.E."/>
            <person name="Vos R."/>
            <person name="Hasami M.H."/>
            <person name="Devisetty U.K."/>
            <person name="Aguiy J.C."/>
        </authorList>
    </citation>
    <scope>NUCLEOTIDE SEQUENCE [LARGE SCALE GENOMIC DNA]</scope>
    <source>
        <strain evidence="4">JCA_2017</strain>
    </source>
</reference>
<dbReference type="Proteomes" id="UP000257109">
    <property type="component" value="Unassembled WGS sequence"/>
</dbReference>
<dbReference type="SUPFAM" id="SSF101447">
    <property type="entry name" value="Formin homology 2 domain (FH2 domain)"/>
    <property type="match status" value="1"/>
</dbReference>
<feature type="coiled-coil region" evidence="2">
    <location>
        <begin position="542"/>
        <end position="569"/>
    </location>
</feature>
<evidence type="ECO:0000256" key="1">
    <source>
        <dbReference type="ARBA" id="ARBA00023054"/>
    </source>
</evidence>
<accession>A0A371FXU7</accession>
<evidence type="ECO:0000256" key="3">
    <source>
        <dbReference type="SAM" id="MobiDB-lite"/>
    </source>
</evidence>
<sequence>MATARLCGLKPFLFKRKSCVFESTKSSSTPKRLSMARKKGKGESAEWSFVGADQLMLMMKLHKKIFVFRDIMDLAPLNSSATLREMVISTLEDLQRLYLGIIPSKKVSDIKDKSIDQGLAYFCEALKSLGESWMMNNDCMEKNNYEIPSCKDNINMGQLGETMLATLDCLIKIASEKFDIMEEDDPKKEFSSLPGSFGKVISKSNNSFSDGSYSPITPKSVLPETMTPRYSSTTPLRPLKLKPIDLKRLSFHMSSPHMETHKIDKEPTINLKIISHLDTTSDHGETCDKPQAMEDVEKLSASRSESSSPSPLLTPPPPPPLPQLPTKYTVPLPPPVPPPPPPPVPFKAGSAPASPPPMPRGNGATALPPPPPGAGRSLRPKATTKLKRSTQLGNLYRTLKGKVEGSSLKGKSSGGRTGAIGAGSTGGKQGMADALAEMTKRSSYFQQIEEDVQRYRKQIIELRSSITNFKTKDMTELIKFHKEVESVLENLTDESQVISRFEGFPSKKLEAIRMATALYLRLDSILTELQNWKIVTPVGQFLDKVERYFNKVKIELDGLERTKDEESKKFKGHNIEFDFYILIKIKEAVVDVSSNCMELALKERRNDAAIRDSGSKISDGKRKEYAKLLWRAFQFAFRVYTFAGGHDDRADKLTRELAKEIESDQTSHEAS</sequence>
<dbReference type="PANTHER" id="PTHR31342">
    <property type="entry name" value="PROTEIN CHUP1, CHLOROPLASTIC"/>
    <property type="match status" value="1"/>
</dbReference>
<feature type="compositionally biased region" description="Gly residues" evidence="3">
    <location>
        <begin position="412"/>
        <end position="428"/>
    </location>
</feature>
<protein>
    <recommendedName>
        <fullName evidence="6">Hydroxyproline-rich glycoprotein family protein</fullName>
    </recommendedName>
</protein>
<evidence type="ECO:0000313" key="4">
    <source>
        <dbReference type="EMBL" id="RDX83050.1"/>
    </source>
</evidence>
<feature type="compositionally biased region" description="Pro residues" evidence="3">
    <location>
        <begin position="312"/>
        <end position="323"/>
    </location>
</feature>
<feature type="compositionally biased region" description="Pro residues" evidence="3">
    <location>
        <begin position="331"/>
        <end position="345"/>
    </location>
</feature>
<feature type="non-terminal residue" evidence="4">
    <location>
        <position position="1"/>
    </location>
</feature>
<dbReference type="STRING" id="157652.A0A371FXU7"/>
<dbReference type="PANTHER" id="PTHR31342:SF53">
    <property type="entry name" value="GLYCOPROTEIN FAMILY PROTEIN, PUTATIVE-RELATED"/>
    <property type="match status" value="1"/>
</dbReference>
<evidence type="ECO:0008006" key="6">
    <source>
        <dbReference type="Google" id="ProtNLM"/>
    </source>
</evidence>